<dbReference type="Proteomes" id="UP000595140">
    <property type="component" value="Unassembled WGS sequence"/>
</dbReference>
<dbReference type="SUPFAM" id="SSF101936">
    <property type="entry name" value="DNA-binding pseudobarrel domain"/>
    <property type="match status" value="1"/>
</dbReference>
<keyword evidence="2" id="KW-0805">Transcription regulation</keyword>
<dbReference type="AlphaFoldDB" id="A0A484LJ69"/>
<keyword evidence="3" id="KW-0238">DNA-binding</keyword>
<dbReference type="GO" id="GO:0003677">
    <property type="term" value="F:DNA binding"/>
    <property type="evidence" value="ECO:0007669"/>
    <property type="project" value="UniProtKB-KW"/>
</dbReference>
<protein>
    <recommendedName>
        <fullName evidence="8">TF-B3 domain-containing protein</fullName>
    </recommendedName>
</protein>
<evidence type="ECO:0000256" key="5">
    <source>
        <dbReference type="ARBA" id="ARBA00023242"/>
    </source>
</evidence>
<proteinExistence type="predicted"/>
<organism evidence="6 7">
    <name type="scientific">Cuscuta campestris</name>
    <dbReference type="NCBI Taxonomy" id="132261"/>
    <lineage>
        <taxon>Eukaryota</taxon>
        <taxon>Viridiplantae</taxon>
        <taxon>Streptophyta</taxon>
        <taxon>Embryophyta</taxon>
        <taxon>Tracheophyta</taxon>
        <taxon>Spermatophyta</taxon>
        <taxon>Magnoliopsida</taxon>
        <taxon>eudicotyledons</taxon>
        <taxon>Gunneridae</taxon>
        <taxon>Pentapetalae</taxon>
        <taxon>asterids</taxon>
        <taxon>lamiids</taxon>
        <taxon>Solanales</taxon>
        <taxon>Convolvulaceae</taxon>
        <taxon>Cuscuteae</taxon>
        <taxon>Cuscuta</taxon>
        <taxon>Cuscuta subgen. Grammica</taxon>
        <taxon>Cuscuta sect. Cleistogrammica</taxon>
    </lineage>
</organism>
<name>A0A484LJ69_9ASTE</name>
<evidence type="ECO:0000256" key="1">
    <source>
        <dbReference type="ARBA" id="ARBA00004123"/>
    </source>
</evidence>
<sequence length="107" mass="12816">MPKTFVIYLEEEDKDSCDPNYELRIPDSAVRCLCDLDELVVYSGPQKKKFIVQLERRQEGTFMVKSGWHEVVDFYQLLPELILHFKYYWENVFFLTAYWDGVECFGL</sequence>
<comment type="subcellular location">
    <subcellularLocation>
        <location evidence="1">Nucleus</location>
    </subcellularLocation>
</comment>
<dbReference type="Gene3D" id="2.40.330.10">
    <property type="entry name" value="DNA-binding pseudobarrel domain"/>
    <property type="match status" value="1"/>
</dbReference>
<keyword evidence="4" id="KW-0804">Transcription</keyword>
<dbReference type="EMBL" id="OOIL02001510">
    <property type="protein sequence ID" value="VFQ76209.1"/>
    <property type="molecule type" value="Genomic_DNA"/>
</dbReference>
<evidence type="ECO:0000256" key="4">
    <source>
        <dbReference type="ARBA" id="ARBA00023163"/>
    </source>
</evidence>
<evidence type="ECO:0008006" key="8">
    <source>
        <dbReference type="Google" id="ProtNLM"/>
    </source>
</evidence>
<evidence type="ECO:0000313" key="7">
    <source>
        <dbReference type="Proteomes" id="UP000595140"/>
    </source>
</evidence>
<accession>A0A484LJ69</accession>
<evidence type="ECO:0000256" key="3">
    <source>
        <dbReference type="ARBA" id="ARBA00023125"/>
    </source>
</evidence>
<dbReference type="InterPro" id="IPR015300">
    <property type="entry name" value="DNA-bd_pseudobarrel_sf"/>
</dbReference>
<gene>
    <name evidence="6" type="ORF">CCAM_LOCUS17985</name>
</gene>
<evidence type="ECO:0000313" key="6">
    <source>
        <dbReference type="EMBL" id="VFQ76209.1"/>
    </source>
</evidence>
<keyword evidence="7" id="KW-1185">Reference proteome</keyword>
<dbReference type="GO" id="GO:0005634">
    <property type="term" value="C:nucleus"/>
    <property type="evidence" value="ECO:0007669"/>
    <property type="project" value="UniProtKB-SubCell"/>
</dbReference>
<evidence type="ECO:0000256" key="2">
    <source>
        <dbReference type="ARBA" id="ARBA00023015"/>
    </source>
</evidence>
<keyword evidence="5" id="KW-0539">Nucleus</keyword>
<reference evidence="6 7" key="1">
    <citation type="submission" date="2018-04" db="EMBL/GenBank/DDBJ databases">
        <authorList>
            <person name="Vogel A."/>
        </authorList>
    </citation>
    <scope>NUCLEOTIDE SEQUENCE [LARGE SCALE GENOMIC DNA]</scope>
</reference>